<keyword evidence="3" id="KW-0255">Endonuclease</keyword>
<dbReference type="Pfam" id="PF01844">
    <property type="entry name" value="HNH"/>
    <property type="match status" value="1"/>
</dbReference>
<keyword evidence="3" id="KW-0378">Hydrolase</keyword>
<comment type="caution">
    <text evidence="3">The sequence shown here is derived from an EMBL/GenBank/DDBJ whole genome shotgun (WGS) entry which is preliminary data.</text>
</comment>
<proteinExistence type="predicted"/>
<organism evidence="3 4">
    <name type="scientific">Microvirga aerilata</name>
    <dbReference type="NCBI Taxonomy" id="670292"/>
    <lineage>
        <taxon>Bacteria</taxon>
        <taxon>Pseudomonadati</taxon>
        <taxon>Pseudomonadota</taxon>
        <taxon>Alphaproteobacteria</taxon>
        <taxon>Hyphomicrobiales</taxon>
        <taxon>Methylobacteriaceae</taxon>
        <taxon>Microvirga</taxon>
    </lineage>
</organism>
<evidence type="ECO:0000313" key="4">
    <source>
        <dbReference type="Proteomes" id="UP000605848"/>
    </source>
</evidence>
<evidence type="ECO:0000256" key="1">
    <source>
        <dbReference type="SAM" id="MobiDB-lite"/>
    </source>
</evidence>
<protein>
    <submittedName>
        <fullName evidence="3">HNH endonuclease</fullName>
    </submittedName>
</protein>
<feature type="compositionally biased region" description="Basic and acidic residues" evidence="1">
    <location>
        <begin position="72"/>
        <end position="83"/>
    </location>
</feature>
<dbReference type="GO" id="GO:0004519">
    <property type="term" value="F:endonuclease activity"/>
    <property type="evidence" value="ECO:0007669"/>
    <property type="project" value="UniProtKB-KW"/>
</dbReference>
<accession>A0A936Z942</accession>
<dbReference type="CDD" id="cd00085">
    <property type="entry name" value="HNHc"/>
    <property type="match status" value="1"/>
</dbReference>
<dbReference type="Gene3D" id="1.10.30.50">
    <property type="match status" value="1"/>
</dbReference>
<sequence length="125" mass="14579">MPFARPCDLGTTLRRRLSPRQRLAIWERARGICAICERRIDGVRERWIVEHIRALELGGQDEPDNMGPAHETCGRTKTREDHRRTAKAKRQKIQHLGANEAKRPLPCGRRSRWKRKIDGTIVPRQ</sequence>
<gene>
    <name evidence="3" type="ORF">JKG68_13755</name>
</gene>
<feature type="compositionally biased region" description="Basic residues" evidence="1">
    <location>
        <begin position="84"/>
        <end position="93"/>
    </location>
</feature>
<dbReference type="GO" id="GO:0008270">
    <property type="term" value="F:zinc ion binding"/>
    <property type="evidence" value="ECO:0007669"/>
    <property type="project" value="InterPro"/>
</dbReference>
<evidence type="ECO:0000259" key="2">
    <source>
        <dbReference type="SMART" id="SM00507"/>
    </source>
</evidence>
<feature type="region of interest" description="Disordered" evidence="1">
    <location>
        <begin position="58"/>
        <end position="125"/>
    </location>
</feature>
<dbReference type="InterPro" id="IPR003615">
    <property type="entry name" value="HNH_nuc"/>
</dbReference>
<dbReference type="GO" id="GO:0003676">
    <property type="term" value="F:nucleic acid binding"/>
    <property type="evidence" value="ECO:0007669"/>
    <property type="project" value="InterPro"/>
</dbReference>
<reference evidence="3" key="1">
    <citation type="submission" date="2021-01" db="EMBL/GenBank/DDBJ databases">
        <title>Microvirga sp.</title>
        <authorList>
            <person name="Kim M.K."/>
        </authorList>
    </citation>
    <scope>NUCLEOTIDE SEQUENCE</scope>
    <source>
        <strain evidence="3">5420S-16</strain>
    </source>
</reference>
<keyword evidence="3" id="KW-0540">Nuclease</keyword>
<dbReference type="SMART" id="SM00507">
    <property type="entry name" value="HNHc"/>
    <property type="match status" value="1"/>
</dbReference>
<keyword evidence="4" id="KW-1185">Reference proteome</keyword>
<dbReference type="RefSeq" id="WP_202060329.1">
    <property type="nucleotide sequence ID" value="NZ_JAEQMY010000017.1"/>
</dbReference>
<evidence type="ECO:0000313" key="3">
    <source>
        <dbReference type="EMBL" id="MBL0405037.1"/>
    </source>
</evidence>
<name>A0A936Z942_9HYPH</name>
<dbReference type="EMBL" id="JAEQMY010000017">
    <property type="protein sequence ID" value="MBL0405037.1"/>
    <property type="molecule type" value="Genomic_DNA"/>
</dbReference>
<dbReference type="Proteomes" id="UP000605848">
    <property type="component" value="Unassembled WGS sequence"/>
</dbReference>
<dbReference type="InterPro" id="IPR002711">
    <property type="entry name" value="HNH"/>
</dbReference>
<dbReference type="AlphaFoldDB" id="A0A936Z942"/>
<feature type="domain" description="HNH nuclease" evidence="2">
    <location>
        <begin position="20"/>
        <end position="75"/>
    </location>
</feature>